<evidence type="ECO:0000256" key="1">
    <source>
        <dbReference type="ARBA" id="ARBA00022614"/>
    </source>
</evidence>
<feature type="domain" description="C-JID" evidence="5">
    <location>
        <begin position="31"/>
        <end position="140"/>
    </location>
</feature>
<dbReference type="InterPro" id="IPR045344">
    <property type="entry name" value="C-JID"/>
</dbReference>
<feature type="compositionally biased region" description="Basic and acidic residues" evidence="4">
    <location>
        <begin position="173"/>
        <end position="184"/>
    </location>
</feature>
<keyword evidence="3" id="KW-0175">Coiled coil</keyword>
<evidence type="ECO:0000256" key="3">
    <source>
        <dbReference type="SAM" id="Coils"/>
    </source>
</evidence>
<feature type="coiled-coil region" evidence="3">
    <location>
        <begin position="198"/>
        <end position="239"/>
    </location>
</feature>
<dbReference type="Pfam" id="PF20160">
    <property type="entry name" value="C-JID"/>
    <property type="match status" value="1"/>
</dbReference>
<proteinExistence type="predicted"/>
<name>A0A5S9Y5F1_ARATH</name>
<evidence type="ECO:0000313" key="7">
    <source>
        <dbReference type="Proteomes" id="UP000434276"/>
    </source>
</evidence>
<reference evidence="6 7" key="1">
    <citation type="submission" date="2019-12" db="EMBL/GenBank/DDBJ databases">
        <authorList>
            <person name="Jiao W.-B."/>
            <person name="Schneeberger K."/>
        </authorList>
    </citation>
    <scope>NUCLEOTIDE SEQUENCE [LARGE SCALE GENOMIC DNA]</scope>
    <source>
        <strain evidence="7">cv. C24</strain>
    </source>
</reference>
<dbReference type="EMBL" id="CACSHJ010000096">
    <property type="protein sequence ID" value="CAA0401964.1"/>
    <property type="molecule type" value="Genomic_DNA"/>
</dbReference>
<dbReference type="OrthoDB" id="1113662at2759"/>
<evidence type="ECO:0000256" key="2">
    <source>
        <dbReference type="ARBA" id="ARBA00022737"/>
    </source>
</evidence>
<organism evidence="6 7">
    <name type="scientific">Arabidopsis thaliana</name>
    <name type="common">Mouse-ear cress</name>
    <dbReference type="NCBI Taxonomy" id="3702"/>
    <lineage>
        <taxon>Eukaryota</taxon>
        <taxon>Viridiplantae</taxon>
        <taxon>Streptophyta</taxon>
        <taxon>Embryophyta</taxon>
        <taxon>Tracheophyta</taxon>
        <taxon>Spermatophyta</taxon>
        <taxon>Magnoliopsida</taxon>
        <taxon>eudicotyledons</taxon>
        <taxon>Gunneridae</taxon>
        <taxon>Pentapetalae</taxon>
        <taxon>rosids</taxon>
        <taxon>malvids</taxon>
        <taxon>Brassicales</taxon>
        <taxon>Brassicaceae</taxon>
        <taxon>Camelineae</taxon>
        <taxon>Arabidopsis</taxon>
    </lineage>
</organism>
<gene>
    <name evidence="6" type="ORF">C24_LOCUS21809</name>
</gene>
<protein>
    <recommendedName>
        <fullName evidence="5">C-JID domain-containing protein</fullName>
    </recommendedName>
</protein>
<evidence type="ECO:0000313" key="6">
    <source>
        <dbReference type="EMBL" id="CAA0401964.1"/>
    </source>
</evidence>
<dbReference type="AlphaFoldDB" id="A0A5S9Y5F1"/>
<dbReference type="Gene3D" id="1.20.5.490">
    <property type="entry name" value="Single helix bin"/>
    <property type="match status" value="1"/>
</dbReference>
<sequence length="255" mass="29390">MHKLNFGKCFKLNQETRNLIIETPTNRCVILPGREVPRYFTHRATSGGSLTIKLNEKPLPTSMRFKACIVLVNESDDDDDDDGYCLARGVFYRRNWHSLNPLLTEHIYTFEVEEVEVTSSELVFEFTIGRNKYWKVVECGLRQLPQLAMKDKIWIGDRSGADTGDCRRKSKEARKDTGGEREQAAEEVVEEQSFSSVGKIEEKGLLELENRVKDLENKNSELEERLSTLQNENQMLRACLDTEQLKNQIPKRSAE</sequence>
<feature type="region of interest" description="Disordered" evidence="4">
    <location>
        <begin position="161"/>
        <end position="188"/>
    </location>
</feature>
<dbReference type="Proteomes" id="UP000434276">
    <property type="component" value="Unassembled WGS sequence"/>
</dbReference>
<evidence type="ECO:0000259" key="5">
    <source>
        <dbReference type="Pfam" id="PF20160"/>
    </source>
</evidence>
<keyword evidence="1" id="KW-0433">Leucine-rich repeat</keyword>
<accession>A0A5S9Y5F1</accession>
<evidence type="ECO:0000256" key="4">
    <source>
        <dbReference type="SAM" id="MobiDB-lite"/>
    </source>
</evidence>
<keyword evidence="2" id="KW-0677">Repeat</keyword>